<evidence type="ECO:0000313" key="4">
    <source>
        <dbReference type="Proteomes" id="UP000199354"/>
    </source>
</evidence>
<dbReference type="InterPro" id="IPR026444">
    <property type="entry name" value="Secre_tail"/>
</dbReference>
<keyword evidence="1" id="KW-0732">Signal</keyword>
<dbReference type="STRING" id="490189.SAMN02927903_01197"/>
<dbReference type="EMBL" id="FMVF01000005">
    <property type="protein sequence ID" value="SCY35094.1"/>
    <property type="molecule type" value="Genomic_DNA"/>
</dbReference>
<organism evidence="3 4">
    <name type="scientific">Flavobacterium caeni</name>
    <dbReference type="NCBI Taxonomy" id="490189"/>
    <lineage>
        <taxon>Bacteria</taxon>
        <taxon>Pseudomonadati</taxon>
        <taxon>Bacteroidota</taxon>
        <taxon>Flavobacteriia</taxon>
        <taxon>Flavobacteriales</taxon>
        <taxon>Flavobacteriaceae</taxon>
        <taxon>Flavobacterium</taxon>
    </lineage>
</organism>
<reference evidence="3 4" key="1">
    <citation type="submission" date="2016-10" db="EMBL/GenBank/DDBJ databases">
        <authorList>
            <person name="de Groot N.N."/>
        </authorList>
    </citation>
    <scope>NUCLEOTIDE SEQUENCE [LARGE SCALE GENOMIC DNA]</scope>
    <source>
        <strain evidence="3 4">CGMCC 1.7031</strain>
    </source>
</reference>
<dbReference type="SUPFAM" id="SSF49373">
    <property type="entry name" value="Invasin/intimin cell-adhesion fragments"/>
    <property type="match status" value="1"/>
</dbReference>
<accession>A0A1G5F7C1</accession>
<name>A0A1G5F7C1_9FLAO</name>
<sequence>MKHFYFTLSNGFSFVKKTKLNDTFSMSKFGTIWSGLTLFLFLIFAPQAQAQIAGPNDTSNGFTSGGAGTGWSFANRIEADDFNYSTCGLNSNSLSEYLRGTQYGFTIPAGATINGIVLRIMRQSSSTGGGNSIDDVSVRLMKNGVAVGNNYANGADWPGTMTGQNYGGAADLWGTTWTPAEINAGNFGAELRVEAEGSNRTASVDFMQITVYYTSVPTVTGFTPNNGCAGATATSVVITGTNFLGATAVSFNGTNATYTINSATQITATLPAGATSGPISVTTPSGTGTSASNFTVNPVPTVSPITGTLTVCPAATTPLSNATAGGVWTSGSPSIATVNSISGMVLGVSPGNAIITYTVTGNGCTNATTATVTVTAPTSVSGPSSVCIGSTIQMLPSSGGTWVSNNPAAASIDMNTGVVTGLVLGTSTFTFTDATTSCSSTTAAVSVHELPSVTGHPTSQSVCSNSSVSFSVTASGSGITYQWFRGATQLNNGGAISGATSSTLTINPVALGDAATDYYCVVSGNCSPSATSNTATLTVTERVVITAQPVANQSLCTGNTANFSVSATGAGLTYQWYNGGTQLVDGGNISGATSPTLSIANLTTGDASALYHCIVGGLAPCTSVTSNNSVLVVNEGPAITAEPTATQTVCSGDAVSFSVSATGGSLVYQWYKGASPVANGGSISGANTPTLNINPTVPSDSDANYHCVVINGCATPAVSINAALTVNEKPFIFNYSVATCSEVAFAVVPSTGVPTVATVVPAGTTYSWPAPVVTGGMTGGSAESGQLGISQTLTNPTTTAQTATYTVTPTSGTSGACVGASFTVTVTVNPTPFINNITDSVCSEENLVVTPANGGGNLIPAGTTYTWSTPSVTGGLTGGSGGNNQPAINILLTNPTNTPQTANYNVTATSGSCTGSVFSFSVTVNPKPTVAADTPTQTVCSGSAFAPIGLSNPNNVAGTITYNWTRTNTGNLTGLAAAGSGTPITGTLTNTTNTAQTTTFSIIATSEDGCISDPVTVDVVVNPNPTVAATPASQTVCPGVNITTINFSNPNNVTGPVTYSWTRDNTVNLTGIAASGSGTNISGTFTNNTLVQQSTTFTISATAAGCGTSTTTVTVIVNPQPDVAATPASQTVCAGLPISAIVLSNPNAIPGTTYSWTRTNAANTPGIAGSGTASTISGTLTNPTGVDQTTTFTIYAIRAFCQSAPVTVDVIVRPAPLAVATPATQGVCTGATANIVFSTSNGLAGTTYSWTRTNVDVTGIPMSGTGDISGTVSNITSVNQTATFTVLATAPNGCSRTITATLTVYPTMSTPGIEDSQVVCQGSRPTTFFITTPVTGGSGAYTYQWQSSTTSDTGPWTNIGGATGATYQPPTTNGATPNTWYQVLVTSCGQTVTSNAVSVVVANNSNFSFSIDFGGGTVCSGANFNPRIYSAHGGGAYIRYSWIGNPAYITPSSGGPLPQDTSQPWWLFGAYLSEGTLPLTVVNNTNANVTTTISITPNIYDADTNAFICSLTPQTTTVTIRPNPTVTATAPSPLICSGTSAAINLTSNLSPTTQIIYSWTRSVNANVISSMPINGANSPTIAVNGSYTIPDVLTNNSAVNQNVTYFITATSVNGPTQCPGSMQAQIVITVAPQLTPGVVSANQTICNGGDPVAFTETTPAAGSALSYQWQFSTTSATGPWTDIGGATGVTYDAPGPITQTTWFIRVVSNSVAGIPCSVANTTPIQVSVNNVAPGAVVGGHTICSGGNPPMLTSSAPGSGNGTITYQWQSNTTGCGDTFTNIGGATGFQYDPPAGLLATTYYRRMTTSTLNGSPCVAYSNCVVVYVNDVTPGTVGSDETLCGNNPSAFTEIVPATGSGTLTYQWQRNTVGCGSTFTNISGATSATYDAPAGLVVTTYYRRITTSTLNGVSCTAISNCITVTPNSVTAGTIATNRTVCMGGDPAAFTSTAAGTGTGLTYQWQISTVSGTGPWTDIAGETGDTYDAPGPINVVTYFRRLAIATVNSTACSAGSNFVTVFVNDVTAPTIAGDQSVCSQDPVAFTVTTPATFVGTPSYQWQSSTVGCASGWTNIIGATGATYDPPVVAQTTYYRVIATSTLNSTPCSAISNCVTITSNAKTWNGSVSSDWNVAGNWTPNGVPTSTSCVVVPNTITDPIIDGSGFDAYAFSTTVLAGGNLTVNPGNSITVTDVVQVNPTGGLSVLNNASLVQINNVANIGNIHMQRITQPMYRYDYTYWGSPVTLASNYTLAMLSPATLADKYFYWNPTNGGGNGNWVMTSSSTVMNPNRGYIVRAPQTYSTNPALTQAYTANFIGVPNNGNINVPIAIGTMAPGLFNDKLNLIGNPYPSGVDADAFLSHPTNVPLIDGTIYFWTHHSPPSAAYPNPFYGNYVYNYTAGDYATYTLMGGTGTTPTGYGGPAPNGYIAAGQGFFVKGLANGNAVFTNTMRDKDNNSDFFRMSQTEKQRVWLNLANEQGGFSQTLVGYAEGATLGYDRGFEGSAFGGNFVSFYSVLEDEQMVTIQGRPLPFDSSDQVPLGYNATAANNYTIGIDHFDDAFDGQNIYLEDKLLNIIHDLKANPYTFASEVGRFNDRFVLRYTDGLLGVDRPDQVIGCVAFIANQTLTVQASEAIKKIEVFDLTGKLIRTFEPKNTSRLFESEFIQAQGVYLAKIKLENGSIVTAKLMNNR</sequence>
<dbReference type="NCBIfam" id="TIGR04183">
    <property type="entry name" value="Por_Secre_tail"/>
    <property type="match status" value="1"/>
</dbReference>
<dbReference type="SMART" id="SM00409">
    <property type="entry name" value="IG"/>
    <property type="match status" value="4"/>
</dbReference>
<dbReference type="OrthoDB" id="1652165at2"/>
<keyword evidence="4" id="KW-1185">Reference proteome</keyword>
<dbReference type="InterPro" id="IPR014756">
    <property type="entry name" value="Ig_E-set"/>
</dbReference>
<evidence type="ECO:0000256" key="1">
    <source>
        <dbReference type="ARBA" id="ARBA00022729"/>
    </source>
</evidence>
<dbReference type="InterPro" id="IPR008964">
    <property type="entry name" value="Invasin/intimin_cell_adhesion"/>
</dbReference>
<dbReference type="RefSeq" id="WP_091141393.1">
    <property type="nucleotide sequence ID" value="NZ_FMVF01000005.1"/>
</dbReference>
<dbReference type="PROSITE" id="PS50835">
    <property type="entry name" value="IG_LIKE"/>
    <property type="match status" value="2"/>
</dbReference>
<dbReference type="InterPro" id="IPR003599">
    <property type="entry name" value="Ig_sub"/>
</dbReference>
<evidence type="ECO:0000259" key="2">
    <source>
        <dbReference type="PROSITE" id="PS50835"/>
    </source>
</evidence>
<protein>
    <recommendedName>
        <fullName evidence="2">Ig-like domain-containing protein</fullName>
    </recommendedName>
</protein>
<gene>
    <name evidence="3" type="ORF">SAMN02927903_01197</name>
</gene>
<dbReference type="InterPro" id="IPR013783">
    <property type="entry name" value="Ig-like_fold"/>
</dbReference>
<dbReference type="Pfam" id="PF13927">
    <property type="entry name" value="Ig_3"/>
    <property type="match status" value="1"/>
</dbReference>
<dbReference type="InterPro" id="IPR045828">
    <property type="entry name" value="PKD_Bacteroidetes"/>
</dbReference>
<feature type="domain" description="Ig-like" evidence="2">
    <location>
        <begin position="451"/>
        <end position="538"/>
    </location>
</feature>
<dbReference type="SUPFAM" id="SSF81296">
    <property type="entry name" value="E set domains"/>
    <property type="match status" value="1"/>
</dbReference>
<dbReference type="Pfam" id="PF19406">
    <property type="entry name" value="PKD_5"/>
    <property type="match status" value="6"/>
</dbReference>
<dbReference type="SUPFAM" id="SSF48726">
    <property type="entry name" value="Immunoglobulin"/>
    <property type="match status" value="3"/>
</dbReference>
<evidence type="ECO:0000313" key="3">
    <source>
        <dbReference type="EMBL" id="SCY35094.1"/>
    </source>
</evidence>
<dbReference type="Gene3D" id="2.60.40.10">
    <property type="entry name" value="Immunoglobulins"/>
    <property type="match status" value="4"/>
</dbReference>
<dbReference type="InterPro" id="IPR007110">
    <property type="entry name" value="Ig-like_dom"/>
</dbReference>
<feature type="domain" description="Ig-like" evidence="2">
    <location>
        <begin position="637"/>
        <end position="725"/>
    </location>
</feature>
<dbReference type="Gene3D" id="2.60.40.2700">
    <property type="match status" value="3"/>
</dbReference>
<dbReference type="Proteomes" id="UP000199354">
    <property type="component" value="Unassembled WGS sequence"/>
</dbReference>
<dbReference type="Gene3D" id="2.60.40.1080">
    <property type="match status" value="1"/>
</dbReference>
<proteinExistence type="predicted"/>
<dbReference type="InterPro" id="IPR036179">
    <property type="entry name" value="Ig-like_dom_sf"/>
</dbReference>